<dbReference type="Proteomes" id="UP000249045">
    <property type="component" value="Unassembled WGS sequence"/>
</dbReference>
<organism evidence="1 2">
    <name type="scientific">Micromonospora noduli</name>
    <dbReference type="NCBI Taxonomy" id="709876"/>
    <lineage>
        <taxon>Bacteria</taxon>
        <taxon>Bacillati</taxon>
        <taxon>Actinomycetota</taxon>
        <taxon>Actinomycetes</taxon>
        <taxon>Micromonosporales</taxon>
        <taxon>Micromonosporaceae</taxon>
        <taxon>Micromonospora</taxon>
    </lineage>
</organism>
<evidence type="ECO:0000313" key="2">
    <source>
        <dbReference type="Proteomes" id="UP000249045"/>
    </source>
</evidence>
<comment type="caution">
    <text evidence="1">The sequence shown here is derived from an EMBL/GenBank/DDBJ whole genome shotgun (WGS) entry which is preliminary data.</text>
</comment>
<dbReference type="EMBL" id="PYAC01000007">
    <property type="protein sequence ID" value="RAO21547.1"/>
    <property type="molecule type" value="Genomic_DNA"/>
</dbReference>
<proteinExistence type="predicted"/>
<gene>
    <name evidence="1" type="ORF">MED15_01995</name>
</gene>
<evidence type="ECO:0000313" key="1">
    <source>
        <dbReference type="EMBL" id="RAO21547.1"/>
    </source>
</evidence>
<reference evidence="1 2" key="1">
    <citation type="submission" date="2018-03" db="EMBL/GenBank/DDBJ databases">
        <title>Defining the species Micromonospora saelicesensis and Micromonospora noduli under the framework of genomics.</title>
        <authorList>
            <person name="Riesco R."/>
            <person name="Trujillo M.E."/>
        </authorList>
    </citation>
    <scope>NUCLEOTIDE SEQUENCE [LARGE SCALE GENOMIC DNA]</scope>
    <source>
        <strain evidence="1 2">MED15</strain>
    </source>
</reference>
<keyword evidence="2" id="KW-1185">Reference proteome</keyword>
<name>A0ABX9D521_9ACTN</name>
<sequence length="279" mass="31121">MYNLLVGFPDGTAFGGRVVEHTDEAIRAYVAPGGRVEPSRLVNLPTLVMPELGDGEPQIARVGRIENLVLSGSDYRFRFVPNPAVPEIAITQIEAAAQHLGITDWEFVRTHWAVKDVDLYRVLNETVTGATPAPRAFRLPIEAPREADLVAVMMPFDARFDPVYEALDAAAADAGLRCHRADNIWVHDHIMDDLISLIWRARAVISDFTNKNANVFYETGIAHTLGRDVIQITQSVEDVPFDLRSIRSVPYLANGEGFLRLREQVADRLRDLVARSRVL</sequence>
<accession>A0ABX9D521</accession>
<evidence type="ECO:0008006" key="3">
    <source>
        <dbReference type="Google" id="ProtNLM"/>
    </source>
</evidence>
<protein>
    <recommendedName>
        <fullName evidence="3">TIR domain-containing protein</fullName>
    </recommendedName>
</protein>